<dbReference type="InterPro" id="IPR050640">
    <property type="entry name" value="Bact_2-comp_sensor_kinase"/>
</dbReference>
<dbReference type="PROSITE" id="PS51257">
    <property type="entry name" value="PROKAR_LIPOPROTEIN"/>
    <property type="match status" value="1"/>
</dbReference>
<dbReference type="OrthoDB" id="9792992at2"/>
<dbReference type="PANTHER" id="PTHR34220">
    <property type="entry name" value="SENSOR HISTIDINE KINASE YPDA"/>
    <property type="match status" value="1"/>
</dbReference>
<dbReference type="InterPro" id="IPR010559">
    <property type="entry name" value="Sig_transdc_His_kin_internal"/>
</dbReference>
<keyword evidence="1" id="KW-0472">Membrane</keyword>
<keyword evidence="3" id="KW-0808">Transferase</keyword>
<dbReference type="Pfam" id="PF06580">
    <property type="entry name" value="His_kinase"/>
    <property type="match status" value="1"/>
</dbReference>
<reference evidence="3 4" key="1">
    <citation type="journal article" date="2019" name="Environ. Microbiol.">
        <title>Species interactions and distinct microbial communities in high Arctic permafrost affected cryosols are associated with the CH4 and CO2 gas fluxes.</title>
        <authorList>
            <person name="Altshuler I."/>
            <person name="Hamel J."/>
            <person name="Turney S."/>
            <person name="Magnuson E."/>
            <person name="Levesque R."/>
            <person name="Greer C."/>
            <person name="Whyte L.G."/>
        </authorList>
    </citation>
    <scope>NUCLEOTIDE SEQUENCE [LARGE SCALE GENOMIC DNA]</scope>
    <source>
        <strain evidence="3 4">42</strain>
    </source>
</reference>
<sequence>MTILKIYQNFFLRNLIVNLIVYLIILACVYDEIKDVDLERHNWTYIFSKVGIGYFPSIVWVTCFNVFIITPFLFKKKFKTFFTLFVIYWTTFYFFMSWLFPIVGLGALKTLQILSLIINGIFFYFIHIVITKKMIQTDKDIMNYKSELSFLKQQLNPHFLLNAMNNLYGESLTEPDKLPDRILNLSDMLRYQIEATKKDYVLVAEEIDFVKKYIEYYTFRNERLNVTQNYAGDFNNIDIPPLFFLPLVENAVKFSGETAEPFILLDLKVKSRHLSFTLKNNYLESGSRLSGTGIGIENLKRRLEVYGLKHELNCKREKNAFSVKLNIWDLPIVA</sequence>
<accession>A0A502EFV7</accession>
<evidence type="ECO:0000313" key="4">
    <source>
        <dbReference type="Proteomes" id="UP000319700"/>
    </source>
</evidence>
<gene>
    <name evidence="3" type="ORF">EAH81_21640</name>
</gene>
<dbReference type="STRING" id="29533.SAMN05444387_3646"/>
<name>A0A502EFV7_9FLAO</name>
<dbReference type="GO" id="GO:0016020">
    <property type="term" value="C:membrane"/>
    <property type="evidence" value="ECO:0007669"/>
    <property type="project" value="InterPro"/>
</dbReference>
<feature type="transmembrane region" description="Helical" evidence="1">
    <location>
        <begin position="81"/>
        <end position="100"/>
    </location>
</feature>
<evidence type="ECO:0000313" key="3">
    <source>
        <dbReference type="EMBL" id="TPG35366.1"/>
    </source>
</evidence>
<keyword evidence="4" id="KW-1185">Reference proteome</keyword>
<evidence type="ECO:0000259" key="2">
    <source>
        <dbReference type="Pfam" id="PF06580"/>
    </source>
</evidence>
<protein>
    <submittedName>
        <fullName evidence="3">Histidine kinase</fullName>
    </submittedName>
</protein>
<keyword evidence="1" id="KW-0812">Transmembrane</keyword>
<dbReference type="PANTHER" id="PTHR34220:SF7">
    <property type="entry name" value="SENSOR HISTIDINE KINASE YPDA"/>
    <property type="match status" value="1"/>
</dbReference>
<dbReference type="AlphaFoldDB" id="A0A502EFV7"/>
<feature type="transmembrane region" description="Helical" evidence="1">
    <location>
        <begin position="12"/>
        <end position="33"/>
    </location>
</feature>
<comment type="caution">
    <text evidence="3">The sequence shown here is derived from an EMBL/GenBank/DDBJ whole genome shotgun (WGS) entry which is preliminary data.</text>
</comment>
<feature type="domain" description="Signal transduction histidine kinase internal region" evidence="2">
    <location>
        <begin position="147"/>
        <end position="221"/>
    </location>
</feature>
<organism evidence="3 4">
    <name type="scientific">Flavobacterium pectinovorum</name>
    <dbReference type="NCBI Taxonomy" id="29533"/>
    <lineage>
        <taxon>Bacteria</taxon>
        <taxon>Pseudomonadati</taxon>
        <taxon>Bacteroidota</taxon>
        <taxon>Flavobacteriia</taxon>
        <taxon>Flavobacteriales</taxon>
        <taxon>Flavobacteriaceae</taxon>
        <taxon>Flavobacterium</taxon>
    </lineage>
</organism>
<dbReference type="Proteomes" id="UP000319700">
    <property type="component" value="Unassembled WGS sequence"/>
</dbReference>
<dbReference type="EMBL" id="RCZH01000017">
    <property type="protein sequence ID" value="TPG35366.1"/>
    <property type="molecule type" value="Genomic_DNA"/>
</dbReference>
<evidence type="ECO:0000256" key="1">
    <source>
        <dbReference type="SAM" id="Phobius"/>
    </source>
</evidence>
<feature type="transmembrane region" description="Helical" evidence="1">
    <location>
        <begin position="53"/>
        <end position="74"/>
    </location>
</feature>
<feature type="transmembrane region" description="Helical" evidence="1">
    <location>
        <begin position="112"/>
        <end position="130"/>
    </location>
</feature>
<keyword evidence="3" id="KW-0418">Kinase</keyword>
<keyword evidence="1" id="KW-1133">Transmembrane helix</keyword>
<proteinExistence type="predicted"/>
<dbReference type="GO" id="GO:0000155">
    <property type="term" value="F:phosphorelay sensor kinase activity"/>
    <property type="evidence" value="ECO:0007669"/>
    <property type="project" value="InterPro"/>
</dbReference>